<dbReference type="RefSeq" id="XP_044542398.1">
    <property type="nucleotide sequence ID" value="XM_044688081.1"/>
</dbReference>
<dbReference type="EMBL" id="PYSW02000058">
    <property type="protein sequence ID" value="KAG2373224.1"/>
    <property type="molecule type" value="Genomic_DNA"/>
</dbReference>
<keyword evidence="2" id="KW-1185">Reference proteome</keyword>
<evidence type="ECO:0000313" key="1">
    <source>
        <dbReference type="EMBL" id="KAG2373224.1"/>
    </source>
</evidence>
<dbReference type="GeneID" id="68104781"/>
<evidence type="ECO:0000313" key="2">
    <source>
        <dbReference type="Proteomes" id="UP000816034"/>
    </source>
</evidence>
<comment type="caution">
    <text evidence="1">The sequence shown here is derived from an EMBL/GenBank/DDBJ whole genome shotgun (WGS) entry which is preliminary data.</text>
</comment>
<dbReference type="InterPro" id="IPR032675">
    <property type="entry name" value="LRR_dom_sf"/>
</dbReference>
<protein>
    <recommendedName>
        <fullName evidence="3">F-box domain-containing protein</fullName>
    </recommendedName>
</protein>
<dbReference type="Gene3D" id="3.80.10.10">
    <property type="entry name" value="Ribonuclease Inhibitor"/>
    <property type="match status" value="1"/>
</dbReference>
<dbReference type="AlphaFoldDB" id="A0AA88GCM1"/>
<dbReference type="SUPFAM" id="SSF52047">
    <property type="entry name" value="RNI-like"/>
    <property type="match status" value="1"/>
</dbReference>
<dbReference type="Proteomes" id="UP000816034">
    <property type="component" value="Unassembled WGS sequence"/>
</dbReference>
<name>A0AA88GCM1_NAELO</name>
<evidence type="ECO:0008006" key="3">
    <source>
        <dbReference type="Google" id="ProtNLM"/>
    </source>
</evidence>
<proteinExistence type="predicted"/>
<reference evidence="1 2" key="1">
    <citation type="journal article" date="2018" name="BMC Genomics">
        <title>The genome of Naegleria lovaniensis, the basis for a comparative approach to unravel pathogenicity factors of the human pathogenic amoeba N. fowleri.</title>
        <authorList>
            <person name="Liechti N."/>
            <person name="Schurch N."/>
            <person name="Bruggmann R."/>
            <person name="Wittwer M."/>
        </authorList>
    </citation>
    <scope>NUCLEOTIDE SEQUENCE [LARGE SCALE GENOMIC DNA]</scope>
    <source>
        <strain evidence="1 2">ATCC 30569</strain>
    </source>
</reference>
<dbReference type="Gene3D" id="1.20.1280.50">
    <property type="match status" value="1"/>
</dbReference>
<organism evidence="1 2">
    <name type="scientific">Naegleria lovaniensis</name>
    <name type="common">Amoeba</name>
    <dbReference type="NCBI Taxonomy" id="51637"/>
    <lineage>
        <taxon>Eukaryota</taxon>
        <taxon>Discoba</taxon>
        <taxon>Heterolobosea</taxon>
        <taxon>Tetramitia</taxon>
        <taxon>Eutetramitia</taxon>
        <taxon>Vahlkampfiidae</taxon>
        <taxon>Naegleria</taxon>
    </lineage>
</organism>
<sequence length="332" mass="38342">MNNLSLRELPLEILAFHIFQFLDDLWLFANVRKVCHDWNDIIIGKQLNIISTTEHHSDTVVVEPHLGFIKKLDGVDLKQRSSRFLAFYKCCQQGYFKNIRELCMGGLNDEHLKDDKSDFFCFFPELTILDLSCKPTLFNNHVSTYGREALLKAQLKHLTYLNLNHCYLSWDTAARIFQVLGHTLKYLHLRQTQLSSRNYTPLMKKPLLEHVQELDVSGNKMNYELLFSAVGQSLTSLDLSSNSNINHAIEIIANSNPEKWTNLRILKLQNVHFNYETLALLKKTTNLMNLTRLDLRGNFTSQREAKELCGVQSSLVNLVEIEHDCGVFQLGQ</sequence>
<gene>
    <name evidence="1" type="ORF">C9374_012327</name>
</gene>
<accession>A0AA88GCM1</accession>